<sequence>MVKGVAYIQTLARALERGEHCILESPTGSGKTLCLLATVAAYLTRRRALREREENAGAADIDELFYFARDAQSGCELVFCPYNYIVDASIRAAYNISLEGAVVVFDEAHNLPQLSMQQVIAQAHSVVITSGTLKPLSSLALQLAASETRFNFLENEHVIQPRQVFASFVTTCLQRPLKLTYDRENDYSLVAKQLGQILLDVAAIFENCGVLVFLPSYAMFFAPFRGKVSEGLSLPDDLVRCVLCVGIPFASLYDLKVKSKRAALQNQPYATPQSRWTGADWYFDSAMAAVNQAAGRVVRHANDYGAVLFVDERYHAPNCAAVKRFLESGTLPNLLFYGPQGTGKTSVAQIIASAIHGSMNSLMVMELNASDDRGIDVVREKIRFFAPKASATPTAGCAVHPSLQKIKLLILDECDQMTTVAQTAIRRIMEVYSAHARFILICNELFRLQIALQSRCVSFRFRALLQDEIRGRVFEIARSSNIFLDDATFDALHFHTEGDM</sequence>
<evidence type="ECO:0000256" key="3">
    <source>
        <dbReference type="ARBA" id="ARBA00022801"/>
    </source>
</evidence>
<evidence type="ECO:0000259" key="10">
    <source>
        <dbReference type="PROSITE" id="PS51193"/>
    </source>
</evidence>
<evidence type="ECO:0000256" key="7">
    <source>
        <dbReference type="ARBA" id="ARBA00023014"/>
    </source>
</evidence>
<dbReference type="InterPro" id="IPR010614">
    <property type="entry name" value="RAD3-like_helicase_DEAD"/>
</dbReference>
<dbReference type="OrthoDB" id="19182at2759"/>
<feature type="domain" description="Helicase ATP-binding" evidence="10">
    <location>
        <begin position="1"/>
        <end position="165"/>
    </location>
</feature>
<dbReference type="Pfam" id="PF06733">
    <property type="entry name" value="DEAD_2"/>
    <property type="match status" value="1"/>
</dbReference>
<dbReference type="GO" id="GO:0005524">
    <property type="term" value="F:ATP binding"/>
    <property type="evidence" value="ECO:0007669"/>
    <property type="project" value="UniProtKB-KW"/>
</dbReference>
<dbReference type="PANTHER" id="PTHR11472:SF47">
    <property type="entry name" value="FANCONI ANEMIA GROUP J PROTEIN"/>
    <property type="match status" value="1"/>
</dbReference>
<dbReference type="GO" id="GO:0006281">
    <property type="term" value="P:DNA repair"/>
    <property type="evidence" value="ECO:0007669"/>
    <property type="project" value="UniProtKB-KW"/>
</dbReference>
<dbReference type="InterPro" id="IPR003593">
    <property type="entry name" value="AAA+_ATPase"/>
</dbReference>
<dbReference type="SUPFAM" id="SSF52540">
    <property type="entry name" value="P-loop containing nucleoside triphosphate hydrolases"/>
    <property type="match status" value="2"/>
</dbReference>
<feature type="non-terminal residue" evidence="12">
    <location>
        <position position="500"/>
    </location>
</feature>
<accession>A0A6P6YKH8</accession>
<keyword evidence="4" id="KW-0347">Helicase</keyword>
<evidence type="ECO:0000256" key="6">
    <source>
        <dbReference type="ARBA" id="ARBA00023004"/>
    </source>
</evidence>
<dbReference type="InterPro" id="IPR006555">
    <property type="entry name" value="ATP-dep_Helicase_C"/>
</dbReference>
<gene>
    <name evidence="12" type="primary">LOC113799012</name>
</gene>
<dbReference type="CDD" id="cd00009">
    <property type="entry name" value="AAA"/>
    <property type="match status" value="1"/>
</dbReference>
<dbReference type="Proteomes" id="UP000515146">
    <property type="component" value="Unplaced"/>
</dbReference>
<keyword evidence="8" id="KW-0413">Isomerase</keyword>
<dbReference type="InterPro" id="IPR014013">
    <property type="entry name" value="Helic_SF1/SF2_ATP-bd_DinG/Rad3"/>
</dbReference>
<dbReference type="PROSITE" id="PS51193">
    <property type="entry name" value="HELICASE_ATP_BIND_2"/>
    <property type="match status" value="1"/>
</dbReference>
<dbReference type="GO" id="GO:0016887">
    <property type="term" value="F:ATP hydrolysis activity"/>
    <property type="evidence" value="ECO:0007669"/>
    <property type="project" value="InterPro"/>
</dbReference>
<dbReference type="InterPro" id="IPR003959">
    <property type="entry name" value="ATPase_AAA_core"/>
</dbReference>
<proteinExistence type="predicted"/>
<keyword evidence="7" id="KW-0411">Iron-sulfur</keyword>
<dbReference type="SMART" id="SM00491">
    <property type="entry name" value="HELICc2"/>
    <property type="match status" value="1"/>
</dbReference>
<evidence type="ECO:0000256" key="4">
    <source>
        <dbReference type="ARBA" id="ARBA00022806"/>
    </source>
</evidence>
<dbReference type="GO" id="GO:0003677">
    <property type="term" value="F:DNA binding"/>
    <property type="evidence" value="ECO:0007669"/>
    <property type="project" value="UniProtKB-KW"/>
</dbReference>
<keyword evidence="5" id="KW-0067">ATP-binding</keyword>
<dbReference type="Gene3D" id="3.40.50.300">
    <property type="entry name" value="P-loop containing nucleotide triphosphate hydrolases"/>
    <property type="match status" value="3"/>
</dbReference>
<dbReference type="KEGG" id="dpte:113799012"/>
<dbReference type="GO" id="GO:0051539">
    <property type="term" value="F:4 iron, 4 sulfur cluster binding"/>
    <property type="evidence" value="ECO:0007669"/>
    <property type="project" value="UniProtKB-KW"/>
</dbReference>
<dbReference type="PROSITE" id="PS51192">
    <property type="entry name" value="HELICASE_ATP_BIND_1"/>
    <property type="match status" value="1"/>
</dbReference>
<dbReference type="AlphaFoldDB" id="A0A6P6YKH8"/>
<evidence type="ECO:0000256" key="8">
    <source>
        <dbReference type="ARBA" id="ARBA00023235"/>
    </source>
</evidence>
<reference evidence="12" key="1">
    <citation type="submission" date="2025-08" db="UniProtKB">
        <authorList>
            <consortium name="RefSeq"/>
        </authorList>
    </citation>
    <scope>IDENTIFICATION</scope>
    <source>
        <strain evidence="12">Airmid</strain>
    </source>
</reference>
<evidence type="ECO:0000259" key="9">
    <source>
        <dbReference type="PROSITE" id="PS51192"/>
    </source>
</evidence>
<keyword evidence="3" id="KW-0378">Hydrolase</keyword>
<dbReference type="Pfam" id="PF00004">
    <property type="entry name" value="AAA"/>
    <property type="match status" value="1"/>
</dbReference>
<keyword evidence="11" id="KW-1185">Reference proteome</keyword>
<evidence type="ECO:0000256" key="5">
    <source>
        <dbReference type="ARBA" id="ARBA00022840"/>
    </source>
</evidence>
<evidence type="ECO:0000256" key="2">
    <source>
        <dbReference type="ARBA" id="ARBA00022741"/>
    </source>
</evidence>
<dbReference type="InterPro" id="IPR027417">
    <property type="entry name" value="P-loop_NTPase"/>
</dbReference>
<keyword evidence="6" id="KW-0408">Iron</keyword>
<dbReference type="Pfam" id="PF13307">
    <property type="entry name" value="Helicase_C_2"/>
    <property type="match status" value="1"/>
</dbReference>
<keyword evidence="1" id="KW-0479">Metal-binding</keyword>
<dbReference type="InterPro" id="IPR006554">
    <property type="entry name" value="Helicase-like_DEXD_c2"/>
</dbReference>
<feature type="domain" description="Helicase ATP-binding" evidence="9">
    <location>
        <begin position="12"/>
        <end position="151"/>
    </location>
</feature>
<dbReference type="InterPro" id="IPR045028">
    <property type="entry name" value="DinG/Rad3-like"/>
</dbReference>
<dbReference type="InParanoid" id="A0A6P6YKH8"/>
<dbReference type="SMART" id="SM00382">
    <property type="entry name" value="AAA"/>
    <property type="match status" value="2"/>
</dbReference>
<evidence type="ECO:0000313" key="11">
    <source>
        <dbReference type="Proteomes" id="UP000515146"/>
    </source>
</evidence>
<dbReference type="SMART" id="SM00488">
    <property type="entry name" value="DEXDc2"/>
    <property type="match status" value="1"/>
</dbReference>
<dbReference type="GO" id="GO:0046872">
    <property type="term" value="F:metal ion binding"/>
    <property type="evidence" value="ECO:0007669"/>
    <property type="project" value="UniProtKB-KW"/>
</dbReference>
<dbReference type="PANTHER" id="PTHR11472">
    <property type="entry name" value="DNA REPAIR DEAD HELICASE RAD3/XP-D SUBFAMILY MEMBER"/>
    <property type="match status" value="1"/>
</dbReference>
<organism evidence="11 12">
    <name type="scientific">Dermatophagoides pteronyssinus</name>
    <name type="common">European house dust mite</name>
    <dbReference type="NCBI Taxonomy" id="6956"/>
    <lineage>
        <taxon>Eukaryota</taxon>
        <taxon>Metazoa</taxon>
        <taxon>Ecdysozoa</taxon>
        <taxon>Arthropoda</taxon>
        <taxon>Chelicerata</taxon>
        <taxon>Arachnida</taxon>
        <taxon>Acari</taxon>
        <taxon>Acariformes</taxon>
        <taxon>Sarcoptiformes</taxon>
        <taxon>Astigmata</taxon>
        <taxon>Psoroptidia</taxon>
        <taxon>Analgoidea</taxon>
        <taxon>Pyroglyphidae</taxon>
        <taxon>Dermatophagoidinae</taxon>
        <taxon>Dermatophagoides</taxon>
    </lineage>
</organism>
<keyword evidence="2" id="KW-0547">Nucleotide-binding</keyword>
<evidence type="ECO:0000256" key="1">
    <source>
        <dbReference type="ARBA" id="ARBA00022723"/>
    </source>
</evidence>
<protein>
    <submittedName>
        <fullName evidence="12">Regulator of telomere elongation helicase 1-like</fullName>
    </submittedName>
</protein>
<evidence type="ECO:0000313" key="12">
    <source>
        <dbReference type="RefSeq" id="XP_027205409.1"/>
    </source>
</evidence>
<name>A0A6P6YKH8_DERPT</name>
<dbReference type="InterPro" id="IPR014001">
    <property type="entry name" value="Helicase_ATP-bd"/>
</dbReference>
<dbReference type="GO" id="GO:0003678">
    <property type="term" value="F:DNA helicase activity"/>
    <property type="evidence" value="ECO:0007669"/>
    <property type="project" value="InterPro"/>
</dbReference>
<dbReference type="RefSeq" id="XP_027205409.1">
    <property type="nucleotide sequence ID" value="XM_027349608.1"/>
</dbReference>